<evidence type="ECO:0000313" key="3">
    <source>
        <dbReference type="Proteomes" id="UP001055125"/>
    </source>
</evidence>
<reference evidence="2" key="2">
    <citation type="submission" date="2021-08" db="EMBL/GenBank/DDBJ databases">
        <authorList>
            <person name="Tani A."/>
            <person name="Ola A."/>
            <person name="Ogura Y."/>
            <person name="Katsura K."/>
            <person name="Hayashi T."/>
        </authorList>
    </citation>
    <scope>NUCLEOTIDE SEQUENCE</scope>
    <source>
        <strain evidence="2">DSM 19015</strain>
    </source>
</reference>
<evidence type="ECO:0000256" key="1">
    <source>
        <dbReference type="SAM" id="SignalP"/>
    </source>
</evidence>
<dbReference type="Proteomes" id="UP001055125">
    <property type="component" value="Unassembled WGS sequence"/>
</dbReference>
<organism evidence="2 3">
    <name type="scientific">Methylobacterium iners</name>
    <dbReference type="NCBI Taxonomy" id="418707"/>
    <lineage>
        <taxon>Bacteria</taxon>
        <taxon>Pseudomonadati</taxon>
        <taxon>Pseudomonadota</taxon>
        <taxon>Alphaproteobacteria</taxon>
        <taxon>Hyphomicrobiales</taxon>
        <taxon>Methylobacteriaceae</taxon>
        <taxon>Methylobacterium</taxon>
    </lineage>
</organism>
<proteinExistence type="predicted"/>
<keyword evidence="1" id="KW-0732">Signal</keyword>
<dbReference type="EMBL" id="BPQP01000121">
    <property type="protein sequence ID" value="GJD97874.1"/>
    <property type="molecule type" value="Genomic_DNA"/>
</dbReference>
<name>A0ABQ4S7M5_9HYPH</name>
<sequence length="234" mass="23446">MMKRTFLALTAALCLLGSAPSFAADNLSAKDANAAAFKYRALDLGSGIFLPLHGTADETGAPIGPTNGLYVRQGGTWSFGLSGPIPAGTNAIGTVAVTSLPALPAGTNAIGTVGVSSLPPLAAGTNAIGSVETVVRSTATNRGGTLTTAGTAQTLIPANANRRGLAIQNRNAPGTSYSAATSVFMSCLTTATQDFNSLEIPAGALYETPGHHVGTGACSFVSGTANTPVYVREF</sequence>
<comment type="caution">
    <text evidence="2">The sequence shown here is derived from an EMBL/GenBank/DDBJ whole genome shotgun (WGS) entry which is preliminary data.</text>
</comment>
<gene>
    <name evidence="2" type="ORF">OCOJLMKI_5113</name>
</gene>
<keyword evidence="3" id="KW-1185">Reference proteome</keyword>
<feature type="signal peptide" evidence="1">
    <location>
        <begin position="1"/>
        <end position="23"/>
    </location>
</feature>
<dbReference type="RefSeq" id="WP_238246914.1">
    <property type="nucleotide sequence ID" value="NZ_BPQP01000121.1"/>
</dbReference>
<protein>
    <recommendedName>
        <fullName evidence="4">Phage tail collar domain-containing protein</fullName>
    </recommendedName>
</protein>
<evidence type="ECO:0008006" key="4">
    <source>
        <dbReference type="Google" id="ProtNLM"/>
    </source>
</evidence>
<evidence type="ECO:0000313" key="2">
    <source>
        <dbReference type="EMBL" id="GJD97874.1"/>
    </source>
</evidence>
<reference evidence="2" key="1">
    <citation type="journal article" date="2021" name="Front. Microbiol.">
        <title>Comprehensive Comparative Genomics and Phenotyping of Methylobacterium Species.</title>
        <authorList>
            <person name="Alessa O."/>
            <person name="Ogura Y."/>
            <person name="Fujitani Y."/>
            <person name="Takami H."/>
            <person name="Hayashi T."/>
            <person name="Sahin N."/>
            <person name="Tani A."/>
        </authorList>
    </citation>
    <scope>NUCLEOTIDE SEQUENCE</scope>
    <source>
        <strain evidence="2">DSM 19015</strain>
    </source>
</reference>
<feature type="chain" id="PRO_5047125152" description="Phage tail collar domain-containing protein" evidence="1">
    <location>
        <begin position="24"/>
        <end position="234"/>
    </location>
</feature>
<accession>A0ABQ4S7M5</accession>